<evidence type="ECO:0000256" key="3">
    <source>
        <dbReference type="ARBA" id="ARBA00023163"/>
    </source>
</evidence>
<protein>
    <recommendedName>
        <fullName evidence="7">BZIP domain-containing protein</fullName>
    </recommendedName>
</protein>
<sequence length="370" mass="41664">MTRRNSSFSEEEYYGTPEPSRNIPYGYATVPPQHAQQRQQQQQQRHHQQQQQQMDHSQLQQQPQQQPQQQIYPVHQQQLSMGSISGVPKGPSIYHHMQEIPGPINSVPPQQLSMYHRQTPTPFPVQEQKAMFIPSMMHQIDPNINGQQQQPPPQQMYNQGTPVGMYPQPPPPQQQQPQPQQQSQQQPPPPFRGNPLSGSMMAINRIPMGPFGMPIAEYMVEEEPMDLSREQLQTFMGSPGGSGNVNPAAISGLDNGNKPGSKALRNSKRAVQNRNAQKAFRLRKERYIKLLENKSRKFDELMKDVQRLKTENLSLKNRIWELEDKLKVLTASNSPKDSDPSIAMTTGTAVGATAPTAPNAATNPAQNPEP</sequence>
<keyword evidence="4" id="KW-0539">Nucleus</keyword>
<keyword evidence="5" id="KW-0175">Coiled coil</keyword>
<dbReference type="CDD" id="cd14688">
    <property type="entry name" value="bZIP_YAP"/>
    <property type="match status" value="1"/>
</dbReference>
<comment type="subcellular location">
    <subcellularLocation>
        <location evidence="1">Nucleus</location>
    </subcellularLocation>
</comment>
<accession>A0AAV5RWH8</accession>
<dbReference type="Pfam" id="PF00170">
    <property type="entry name" value="bZIP_1"/>
    <property type="match status" value="1"/>
</dbReference>
<keyword evidence="3" id="KW-0804">Transcription</keyword>
<dbReference type="PROSITE" id="PS00036">
    <property type="entry name" value="BZIP_BASIC"/>
    <property type="match status" value="1"/>
</dbReference>
<dbReference type="Proteomes" id="UP001377567">
    <property type="component" value="Unassembled WGS sequence"/>
</dbReference>
<dbReference type="InterPro" id="IPR004827">
    <property type="entry name" value="bZIP"/>
</dbReference>
<dbReference type="GO" id="GO:0000976">
    <property type="term" value="F:transcription cis-regulatory region binding"/>
    <property type="evidence" value="ECO:0007669"/>
    <property type="project" value="InterPro"/>
</dbReference>
<keyword evidence="2" id="KW-0805">Transcription regulation</keyword>
<gene>
    <name evidence="8" type="ORF">DAKH74_015890</name>
</gene>
<evidence type="ECO:0000313" key="8">
    <source>
        <dbReference type="EMBL" id="GMM54973.1"/>
    </source>
</evidence>
<feature type="domain" description="BZIP" evidence="7">
    <location>
        <begin position="268"/>
        <end position="283"/>
    </location>
</feature>
<dbReference type="PANTHER" id="PTHR40621">
    <property type="entry name" value="TRANSCRIPTION FACTOR KAPC-RELATED"/>
    <property type="match status" value="1"/>
</dbReference>
<feature type="region of interest" description="Disordered" evidence="6">
    <location>
        <begin position="1"/>
        <end position="73"/>
    </location>
</feature>
<feature type="coiled-coil region" evidence="5">
    <location>
        <begin position="284"/>
        <end position="325"/>
    </location>
</feature>
<comment type="caution">
    <text evidence="8">The sequence shown here is derived from an EMBL/GenBank/DDBJ whole genome shotgun (WGS) entry which is preliminary data.</text>
</comment>
<feature type="compositionally biased region" description="Low complexity" evidence="6">
    <location>
        <begin position="31"/>
        <end position="73"/>
    </location>
</feature>
<dbReference type="PANTHER" id="PTHR40621:SF6">
    <property type="entry name" value="AP-1-LIKE TRANSCRIPTION FACTOR YAP1-RELATED"/>
    <property type="match status" value="1"/>
</dbReference>
<organism evidence="8 9">
    <name type="scientific">Maudiozyma humilis</name>
    <name type="common">Sour dough yeast</name>
    <name type="synonym">Kazachstania humilis</name>
    <dbReference type="NCBI Taxonomy" id="51915"/>
    <lineage>
        <taxon>Eukaryota</taxon>
        <taxon>Fungi</taxon>
        <taxon>Dikarya</taxon>
        <taxon>Ascomycota</taxon>
        <taxon>Saccharomycotina</taxon>
        <taxon>Saccharomycetes</taxon>
        <taxon>Saccharomycetales</taxon>
        <taxon>Saccharomycetaceae</taxon>
        <taxon>Maudiozyma</taxon>
    </lineage>
</organism>
<feature type="compositionally biased region" description="Low complexity" evidence="6">
    <location>
        <begin position="345"/>
        <end position="370"/>
    </location>
</feature>
<evidence type="ECO:0000259" key="7">
    <source>
        <dbReference type="PROSITE" id="PS00036"/>
    </source>
</evidence>
<dbReference type="GO" id="GO:0090575">
    <property type="term" value="C:RNA polymerase II transcription regulator complex"/>
    <property type="evidence" value="ECO:0007669"/>
    <property type="project" value="TreeGrafter"/>
</dbReference>
<dbReference type="InterPro" id="IPR050936">
    <property type="entry name" value="AP-1-like"/>
</dbReference>
<evidence type="ECO:0000256" key="4">
    <source>
        <dbReference type="ARBA" id="ARBA00023242"/>
    </source>
</evidence>
<feature type="region of interest" description="Disordered" evidence="6">
    <location>
        <begin position="331"/>
        <end position="370"/>
    </location>
</feature>
<dbReference type="SUPFAM" id="SSF57959">
    <property type="entry name" value="Leucine zipper domain"/>
    <property type="match status" value="1"/>
</dbReference>
<dbReference type="EMBL" id="BTGD01000003">
    <property type="protein sequence ID" value="GMM54973.1"/>
    <property type="molecule type" value="Genomic_DNA"/>
</dbReference>
<keyword evidence="9" id="KW-1185">Reference proteome</keyword>
<evidence type="ECO:0000256" key="2">
    <source>
        <dbReference type="ARBA" id="ARBA00023015"/>
    </source>
</evidence>
<name>A0AAV5RWH8_MAUHU</name>
<evidence type="ECO:0000256" key="5">
    <source>
        <dbReference type="SAM" id="Coils"/>
    </source>
</evidence>
<dbReference type="GO" id="GO:0001228">
    <property type="term" value="F:DNA-binding transcription activator activity, RNA polymerase II-specific"/>
    <property type="evidence" value="ECO:0007669"/>
    <property type="project" value="TreeGrafter"/>
</dbReference>
<feature type="region of interest" description="Disordered" evidence="6">
    <location>
        <begin position="141"/>
        <end position="205"/>
    </location>
</feature>
<proteinExistence type="predicted"/>
<feature type="compositionally biased region" description="Low complexity" evidence="6">
    <location>
        <begin position="175"/>
        <end position="185"/>
    </location>
</feature>
<evidence type="ECO:0000256" key="6">
    <source>
        <dbReference type="SAM" id="MobiDB-lite"/>
    </source>
</evidence>
<evidence type="ECO:0000313" key="9">
    <source>
        <dbReference type="Proteomes" id="UP001377567"/>
    </source>
</evidence>
<dbReference type="InterPro" id="IPR046347">
    <property type="entry name" value="bZIP_sf"/>
</dbReference>
<dbReference type="Gene3D" id="1.20.5.170">
    <property type="match status" value="1"/>
</dbReference>
<evidence type="ECO:0000256" key="1">
    <source>
        <dbReference type="ARBA" id="ARBA00004123"/>
    </source>
</evidence>
<reference evidence="8 9" key="1">
    <citation type="journal article" date="2023" name="Elife">
        <title>Identification of key yeast species and microbe-microbe interactions impacting larval growth of Drosophila in the wild.</title>
        <authorList>
            <person name="Mure A."/>
            <person name="Sugiura Y."/>
            <person name="Maeda R."/>
            <person name="Honda K."/>
            <person name="Sakurai N."/>
            <person name="Takahashi Y."/>
            <person name="Watada M."/>
            <person name="Katoh T."/>
            <person name="Gotoh A."/>
            <person name="Gotoh Y."/>
            <person name="Taniguchi I."/>
            <person name="Nakamura K."/>
            <person name="Hayashi T."/>
            <person name="Katayama T."/>
            <person name="Uemura T."/>
            <person name="Hattori Y."/>
        </authorList>
    </citation>
    <scope>NUCLEOTIDE SEQUENCE [LARGE SCALE GENOMIC DNA]</scope>
    <source>
        <strain evidence="8 9">KH-74</strain>
    </source>
</reference>
<dbReference type="AlphaFoldDB" id="A0AAV5RWH8"/>